<evidence type="ECO:0008006" key="3">
    <source>
        <dbReference type="Google" id="ProtNLM"/>
    </source>
</evidence>
<accession>A0A2U2HL91</accession>
<protein>
    <recommendedName>
        <fullName evidence="3">Filamentous hemagglutinin</fullName>
    </recommendedName>
</protein>
<name>A0A2U2HL91_9BURK</name>
<organism evidence="1 2">
    <name type="scientific">Massilia glaciei</name>
    <dbReference type="NCBI Taxonomy" id="1524097"/>
    <lineage>
        <taxon>Bacteria</taxon>
        <taxon>Pseudomonadati</taxon>
        <taxon>Pseudomonadota</taxon>
        <taxon>Betaproteobacteria</taxon>
        <taxon>Burkholderiales</taxon>
        <taxon>Oxalobacteraceae</taxon>
        <taxon>Telluria group</taxon>
        <taxon>Massilia</taxon>
    </lineage>
</organism>
<evidence type="ECO:0000313" key="2">
    <source>
        <dbReference type="Proteomes" id="UP000241421"/>
    </source>
</evidence>
<sequence>MLGTVRSTGDRGNILLRSNELIEATSADLALRADLLSSNGNISLLSTDSLLLDDMTAAAPSVGASKLGKTIDLLAADNISMEGLAQLLTNNGNIRLESTAGSSTIGIVNAGTGMAGGNISIVAGTAIVDAQLDDGPNATVNLLSYGLRLSAGTSIGAAGFVIETEVSTLAASLAAGSAFFAEKDGLSLGTVGPLAVNRVDSTGASAPVSDAAMSGITTSSGFGVQLASGGNVSVDQALGMDGGHVRLEIAGTLTVNATLGNASGSGSISVLATGTISLSSLGRLVTGGGTIDVASSAGAVDMQGGALAQTDGANIRFQAASGITLGLLDARSAA</sequence>
<keyword evidence="2" id="KW-1185">Reference proteome</keyword>
<dbReference type="Proteomes" id="UP000241421">
    <property type="component" value="Unassembled WGS sequence"/>
</dbReference>
<reference evidence="1 2" key="1">
    <citation type="submission" date="2018-04" db="EMBL/GenBank/DDBJ databases">
        <title>Massilia violaceinigra sp. nov., a novel purple-pigmented bacterium isolated from Tianshan glacier, Xinjiang, China.</title>
        <authorList>
            <person name="Wang H."/>
        </authorList>
    </citation>
    <scope>NUCLEOTIDE SEQUENCE [LARGE SCALE GENOMIC DNA]</scope>
    <source>
        <strain evidence="1 2">B448-2</strain>
    </source>
</reference>
<gene>
    <name evidence="1" type="ORF">C7C56_012805</name>
</gene>
<dbReference type="EMBL" id="PXWF02000210">
    <property type="protein sequence ID" value="PWF48250.1"/>
    <property type="molecule type" value="Genomic_DNA"/>
</dbReference>
<feature type="non-terminal residue" evidence="1">
    <location>
        <position position="334"/>
    </location>
</feature>
<proteinExistence type="predicted"/>
<dbReference type="AlphaFoldDB" id="A0A2U2HL91"/>
<evidence type="ECO:0000313" key="1">
    <source>
        <dbReference type="EMBL" id="PWF48250.1"/>
    </source>
</evidence>
<comment type="caution">
    <text evidence="1">The sequence shown here is derived from an EMBL/GenBank/DDBJ whole genome shotgun (WGS) entry which is preliminary data.</text>
</comment>